<evidence type="ECO:0000313" key="1">
    <source>
        <dbReference type="EMBL" id="MBK6263743.1"/>
    </source>
</evidence>
<accession>A0A935C8K0</accession>
<comment type="caution">
    <text evidence="1">The sequence shown here is derived from an EMBL/GenBank/DDBJ whole genome shotgun (WGS) entry which is preliminary data.</text>
</comment>
<organism evidence="1 2">
    <name type="scientific">Marivirga aurantiaca</name>
    <dbReference type="NCBI Taxonomy" id="2802615"/>
    <lineage>
        <taxon>Bacteria</taxon>
        <taxon>Pseudomonadati</taxon>
        <taxon>Bacteroidota</taxon>
        <taxon>Cytophagia</taxon>
        <taxon>Cytophagales</taxon>
        <taxon>Marivirgaceae</taxon>
        <taxon>Marivirga</taxon>
    </lineage>
</organism>
<dbReference type="Proteomes" id="UP000611723">
    <property type="component" value="Unassembled WGS sequence"/>
</dbReference>
<name>A0A935C8K0_9BACT</name>
<reference evidence="1" key="1">
    <citation type="submission" date="2021-01" db="EMBL/GenBank/DDBJ databases">
        <title>Marivirga aurantiaca sp. nov., isolated from intertidal surface sediments.</title>
        <authorList>
            <person name="Zhang M."/>
        </authorList>
    </citation>
    <scope>NUCLEOTIDE SEQUENCE</scope>
    <source>
        <strain evidence="1">S37H4</strain>
    </source>
</reference>
<sequence>MTKFKVTIKNITTVDELPDYWTDEDYLNLLELFDFPEAETVKKENRLEYLKMAISEFEPAESAAILLNYKLNDKLNEGQIDQISNDMLIDRISEEYPEIDLHEPLFHINQFLYKAYNGKFLNSLATIIGCEIISADGKLDPTDKELFLKILTGGLSDRNIIKRLFREQLDENTSLPEANDILWKIENKDNNQFKVTTSQYWINATDIENPKFETQIELQN</sequence>
<protein>
    <submittedName>
        <fullName evidence="1">Uncharacterized protein</fullName>
    </submittedName>
</protein>
<dbReference type="EMBL" id="JAEQBW010000001">
    <property type="protein sequence ID" value="MBK6263743.1"/>
    <property type="molecule type" value="Genomic_DNA"/>
</dbReference>
<dbReference type="RefSeq" id="WP_201429430.1">
    <property type="nucleotide sequence ID" value="NZ_JAEQBW010000001.1"/>
</dbReference>
<evidence type="ECO:0000313" key="2">
    <source>
        <dbReference type="Proteomes" id="UP000611723"/>
    </source>
</evidence>
<proteinExistence type="predicted"/>
<keyword evidence="2" id="KW-1185">Reference proteome</keyword>
<dbReference type="AlphaFoldDB" id="A0A935C8K0"/>
<gene>
    <name evidence="1" type="ORF">JKA74_01745</name>
</gene>